<comment type="caution">
    <text evidence="1">The sequence shown here is derived from an EMBL/GenBank/DDBJ whole genome shotgun (WGS) entry which is preliminary data.</text>
</comment>
<accession>A0A9P5YT23</accession>
<dbReference type="OrthoDB" id="3267958at2759"/>
<reference evidence="1" key="1">
    <citation type="submission" date="2020-11" db="EMBL/GenBank/DDBJ databases">
        <authorList>
            <consortium name="DOE Joint Genome Institute"/>
            <person name="Ahrendt S."/>
            <person name="Riley R."/>
            <person name="Andreopoulos W."/>
            <person name="Labutti K."/>
            <person name="Pangilinan J."/>
            <person name="Ruiz-Duenas F.J."/>
            <person name="Barrasa J.M."/>
            <person name="Sanchez-Garcia M."/>
            <person name="Camarero S."/>
            <person name="Miyauchi S."/>
            <person name="Serrano A."/>
            <person name="Linde D."/>
            <person name="Babiker R."/>
            <person name="Drula E."/>
            <person name="Ayuso-Fernandez I."/>
            <person name="Pacheco R."/>
            <person name="Padilla G."/>
            <person name="Ferreira P."/>
            <person name="Barriuso J."/>
            <person name="Kellner H."/>
            <person name="Castanera R."/>
            <person name="Alfaro M."/>
            <person name="Ramirez L."/>
            <person name="Pisabarro A.G."/>
            <person name="Kuo A."/>
            <person name="Tritt A."/>
            <person name="Lipzen A."/>
            <person name="He G."/>
            <person name="Yan M."/>
            <person name="Ng V."/>
            <person name="Cullen D."/>
            <person name="Martin F."/>
            <person name="Rosso M.-N."/>
            <person name="Henrissat B."/>
            <person name="Hibbett D."/>
            <person name="Martinez A.T."/>
            <person name="Grigoriev I.V."/>
        </authorList>
    </citation>
    <scope>NUCLEOTIDE SEQUENCE</scope>
    <source>
        <strain evidence="1">CIRM-BRFM 674</strain>
    </source>
</reference>
<sequence>MQRHLDALNACLCGIVADPSSDGVLKRKLLGCETQLYHLQYISLDWAPRNWICKEGSVQRTRTHDVILPYIDVCLIT</sequence>
<gene>
    <name evidence="1" type="ORF">BDN70DRAFT_815346</name>
</gene>
<dbReference type="AlphaFoldDB" id="A0A9P5YT23"/>
<dbReference type="Proteomes" id="UP000807469">
    <property type="component" value="Unassembled WGS sequence"/>
</dbReference>
<keyword evidence="2" id="KW-1185">Reference proteome</keyword>
<organism evidence="1 2">
    <name type="scientific">Pholiota conissans</name>
    <dbReference type="NCBI Taxonomy" id="109636"/>
    <lineage>
        <taxon>Eukaryota</taxon>
        <taxon>Fungi</taxon>
        <taxon>Dikarya</taxon>
        <taxon>Basidiomycota</taxon>
        <taxon>Agaricomycotina</taxon>
        <taxon>Agaricomycetes</taxon>
        <taxon>Agaricomycetidae</taxon>
        <taxon>Agaricales</taxon>
        <taxon>Agaricineae</taxon>
        <taxon>Strophariaceae</taxon>
        <taxon>Pholiota</taxon>
    </lineage>
</organism>
<protein>
    <submittedName>
        <fullName evidence="1">Uncharacterized protein</fullName>
    </submittedName>
</protein>
<name>A0A9P5YT23_9AGAR</name>
<evidence type="ECO:0000313" key="2">
    <source>
        <dbReference type="Proteomes" id="UP000807469"/>
    </source>
</evidence>
<evidence type="ECO:0000313" key="1">
    <source>
        <dbReference type="EMBL" id="KAF9474641.1"/>
    </source>
</evidence>
<dbReference type="EMBL" id="MU155369">
    <property type="protein sequence ID" value="KAF9474641.1"/>
    <property type="molecule type" value="Genomic_DNA"/>
</dbReference>
<proteinExistence type="predicted"/>